<gene>
    <name evidence="1" type="ORF">ACT17_08200</name>
</gene>
<dbReference type="Proteomes" id="UP000037594">
    <property type="component" value="Unassembled WGS sequence"/>
</dbReference>
<dbReference type="AlphaFoldDB" id="A0A0J8X0C5"/>
<proteinExistence type="predicted"/>
<organism evidence="1 2">
    <name type="scientific">Mycolicibacterium conceptionense</name>
    <dbReference type="NCBI Taxonomy" id="451644"/>
    <lineage>
        <taxon>Bacteria</taxon>
        <taxon>Bacillati</taxon>
        <taxon>Actinomycetota</taxon>
        <taxon>Actinomycetes</taxon>
        <taxon>Mycobacteriales</taxon>
        <taxon>Mycobacteriaceae</taxon>
        <taxon>Mycolicibacterium</taxon>
    </lineage>
</organism>
<evidence type="ECO:0000313" key="2">
    <source>
        <dbReference type="Proteomes" id="UP000037594"/>
    </source>
</evidence>
<evidence type="ECO:0000313" key="1">
    <source>
        <dbReference type="EMBL" id="KMV18869.1"/>
    </source>
</evidence>
<dbReference type="EMBL" id="LFOD01000005">
    <property type="protein sequence ID" value="KMV18869.1"/>
    <property type="molecule type" value="Genomic_DNA"/>
</dbReference>
<comment type="caution">
    <text evidence="1">The sequence shown here is derived from an EMBL/GenBank/DDBJ whole genome shotgun (WGS) entry which is preliminary data.</text>
</comment>
<sequence length="99" mass="10412">MPDWAPVGGRTNCDIDDLMLGDAVILLGLCDVGGFLDDHHGGSVEAELQGVTSASWSAHGGGRFAGQIRQALNSGRLDWPRGGVSDWGLSPLSIARLRQ</sequence>
<reference evidence="1 2" key="1">
    <citation type="submission" date="2015-06" db="EMBL/GenBank/DDBJ databases">
        <title>Genome sequence of Mycobacterium conceptionense strain MLE.</title>
        <authorList>
            <person name="Greninger A.L."/>
            <person name="Cunningham G."/>
            <person name="Chiu C.Y."/>
            <person name="Miller S."/>
        </authorList>
    </citation>
    <scope>NUCLEOTIDE SEQUENCE [LARGE SCALE GENOMIC DNA]</scope>
    <source>
        <strain evidence="1 2">MLE</strain>
    </source>
</reference>
<dbReference type="PATRIC" id="fig|451644.5.peg.1687"/>
<name>A0A0J8X0C5_9MYCO</name>
<dbReference type="RefSeq" id="WP_019347741.1">
    <property type="nucleotide sequence ID" value="NZ_AGSZ01000590.1"/>
</dbReference>
<accession>A0A0J8X0C5</accession>
<protein>
    <submittedName>
        <fullName evidence="1">Uncharacterized protein</fullName>
    </submittedName>
</protein>